<dbReference type="SUPFAM" id="SSF51905">
    <property type="entry name" value="FAD/NAD(P)-binding domain"/>
    <property type="match status" value="1"/>
</dbReference>
<dbReference type="Pfam" id="PF03807">
    <property type="entry name" value="F420_oxidored"/>
    <property type="match status" value="1"/>
</dbReference>
<dbReference type="InterPro" id="IPR028939">
    <property type="entry name" value="P5C_Rdtase_cat_N"/>
</dbReference>
<dbReference type="STRING" id="27342.A0A0H2QYQ0"/>
<evidence type="ECO:0000256" key="1">
    <source>
        <dbReference type="SAM" id="MobiDB-lite"/>
    </source>
</evidence>
<protein>
    <recommendedName>
        <fullName evidence="2">Pyrroline-5-carboxylate reductase catalytic N-terminal domain-containing protein</fullName>
    </recommendedName>
</protein>
<dbReference type="InterPro" id="IPR036188">
    <property type="entry name" value="FAD/NAD-bd_sf"/>
</dbReference>
<gene>
    <name evidence="3" type="ORF">SCHPADRAFT_896848</name>
</gene>
<feature type="non-terminal residue" evidence="3">
    <location>
        <position position="160"/>
    </location>
</feature>
<keyword evidence="4" id="KW-1185">Reference proteome</keyword>
<name>A0A0H2QYQ0_9AGAM</name>
<dbReference type="InParanoid" id="A0A0H2QYQ0"/>
<feature type="domain" description="Pyrroline-5-carboxylate reductase catalytic N-terminal" evidence="2">
    <location>
        <begin position="14"/>
        <end position="55"/>
    </location>
</feature>
<evidence type="ECO:0000313" key="4">
    <source>
        <dbReference type="Proteomes" id="UP000053477"/>
    </source>
</evidence>
<feature type="region of interest" description="Disordered" evidence="1">
    <location>
        <begin position="117"/>
        <end position="142"/>
    </location>
</feature>
<dbReference type="Proteomes" id="UP000053477">
    <property type="component" value="Unassembled WGS sequence"/>
</dbReference>
<dbReference type="AlphaFoldDB" id="A0A0H2QYQ0"/>
<dbReference type="EMBL" id="KQ086464">
    <property type="protein sequence ID" value="KLO04680.1"/>
    <property type="molecule type" value="Genomic_DNA"/>
</dbReference>
<dbReference type="OrthoDB" id="269227at2759"/>
<proteinExistence type="predicted"/>
<sequence>MSGPKPQTFSADIFIAGAGPIGSTLAKQFIEAGYTVVIAEQGSADSFTKEKDNNNTDVFIPGSHKKNTIEYQKDIDRFVDVIKSALSLVSIPVSDTFISTLNPVVWGARPDRNRWGSEALSCSDKQPQPTLPVSNGKNPNQSVKFNLGAEAVTRGVGGMS</sequence>
<reference evidence="3 4" key="1">
    <citation type="submission" date="2015-04" db="EMBL/GenBank/DDBJ databases">
        <title>Complete genome sequence of Schizopora paradoxa KUC8140, a cosmopolitan wood degrader in East Asia.</title>
        <authorList>
            <consortium name="DOE Joint Genome Institute"/>
            <person name="Min B."/>
            <person name="Park H."/>
            <person name="Jang Y."/>
            <person name="Kim J.-J."/>
            <person name="Kim K.H."/>
            <person name="Pangilinan J."/>
            <person name="Lipzen A."/>
            <person name="Riley R."/>
            <person name="Grigoriev I.V."/>
            <person name="Spatafora J.W."/>
            <person name="Choi I.-G."/>
        </authorList>
    </citation>
    <scope>NUCLEOTIDE SEQUENCE [LARGE SCALE GENOMIC DNA]</scope>
    <source>
        <strain evidence="3 4">KUC8140</strain>
    </source>
</reference>
<evidence type="ECO:0000259" key="2">
    <source>
        <dbReference type="Pfam" id="PF03807"/>
    </source>
</evidence>
<organism evidence="3 4">
    <name type="scientific">Schizopora paradoxa</name>
    <dbReference type="NCBI Taxonomy" id="27342"/>
    <lineage>
        <taxon>Eukaryota</taxon>
        <taxon>Fungi</taxon>
        <taxon>Dikarya</taxon>
        <taxon>Basidiomycota</taxon>
        <taxon>Agaricomycotina</taxon>
        <taxon>Agaricomycetes</taxon>
        <taxon>Hymenochaetales</taxon>
        <taxon>Schizoporaceae</taxon>
        <taxon>Schizopora</taxon>
    </lineage>
</organism>
<evidence type="ECO:0000313" key="3">
    <source>
        <dbReference type="EMBL" id="KLO04680.1"/>
    </source>
</evidence>
<accession>A0A0H2QYQ0</accession>
<feature type="compositionally biased region" description="Polar residues" evidence="1">
    <location>
        <begin position="123"/>
        <end position="142"/>
    </location>
</feature>